<dbReference type="SUPFAM" id="SSF51905">
    <property type="entry name" value="FAD/NAD(P)-binding domain"/>
    <property type="match status" value="1"/>
</dbReference>
<evidence type="ECO:0000259" key="13">
    <source>
        <dbReference type="Pfam" id="PF00890"/>
    </source>
</evidence>
<evidence type="ECO:0000256" key="12">
    <source>
        <dbReference type="SAM" id="MobiDB-lite"/>
    </source>
</evidence>
<evidence type="ECO:0000313" key="16">
    <source>
        <dbReference type="Proteomes" id="UP001484239"/>
    </source>
</evidence>
<reference evidence="15 16" key="1">
    <citation type="submission" date="2024-02" db="EMBL/GenBank/DDBJ databases">
        <title>A novel Gemmatimonadota bacterium.</title>
        <authorList>
            <person name="Du Z.-J."/>
            <person name="Ye Y.-Q."/>
        </authorList>
    </citation>
    <scope>NUCLEOTIDE SEQUENCE [LARGE SCALE GENOMIC DNA]</scope>
    <source>
        <strain evidence="15 16">DH-20</strain>
    </source>
</reference>
<evidence type="ECO:0000313" key="15">
    <source>
        <dbReference type="EMBL" id="MEK9500116.1"/>
    </source>
</evidence>
<dbReference type="Gene3D" id="3.50.50.60">
    <property type="entry name" value="FAD/NAD(P)-binding domain"/>
    <property type="match status" value="1"/>
</dbReference>
<dbReference type="Gene3D" id="1.20.58.100">
    <property type="entry name" value="Fumarate reductase/succinate dehydrogenase flavoprotein-like, C-terminal domain"/>
    <property type="match status" value="1"/>
</dbReference>
<evidence type="ECO:0000256" key="3">
    <source>
        <dbReference type="ARBA" id="ARBA00008562"/>
    </source>
</evidence>
<organism evidence="15 16">
    <name type="scientific">Gaopeijia maritima</name>
    <dbReference type="NCBI Taxonomy" id="3119007"/>
    <lineage>
        <taxon>Bacteria</taxon>
        <taxon>Pseudomonadati</taxon>
        <taxon>Gemmatimonadota</taxon>
        <taxon>Longimicrobiia</taxon>
        <taxon>Gaopeijiales</taxon>
        <taxon>Gaopeijiaceae</taxon>
        <taxon>Gaopeijia</taxon>
    </lineage>
</organism>
<evidence type="ECO:0000256" key="2">
    <source>
        <dbReference type="ARBA" id="ARBA00004950"/>
    </source>
</evidence>
<comment type="function">
    <text evidence="11">Catalyzes the oxidation of L-aspartate to iminoaspartate.</text>
</comment>
<dbReference type="Pfam" id="PF02910">
    <property type="entry name" value="Succ_DH_flav_C"/>
    <property type="match status" value="1"/>
</dbReference>
<dbReference type="SUPFAM" id="SSF56425">
    <property type="entry name" value="Succinate dehydrogenase/fumarate reductase flavoprotein, catalytic domain"/>
    <property type="match status" value="1"/>
</dbReference>
<feature type="domain" description="Fumarate reductase/succinate dehydrogenase flavoprotein-like C-terminal" evidence="14">
    <location>
        <begin position="486"/>
        <end position="530"/>
    </location>
</feature>
<name>A0ABU9E5T8_9BACT</name>
<gene>
    <name evidence="15" type="primary">nadB</name>
    <name evidence="15" type="ORF">WI372_03925</name>
</gene>
<dbReference type="InterPro" id="IPR005288">
    <property type="entry name" value="NadB"/>
</dbReference>
<feature type="compositionally biased region" description="Low complexity" evidence="12">
    <location>
        <begin position="421"/>
        <end position="430"/>
    </location>
</feature>
<comment type="subcellular location">
    <subcellularLocation>
        <location evidence="11">Cytoplasm</location>
    </subcellularLocation>
</comment>
<dbReference type="SUPFAM" id="SSF46977">
    <property type="entry name" value="Succinate dehydrogenase/fumarate reductase flavoprotein C-terminal domain"/>
    <property type="match status" value="1"/>
</dbReference>
<evidence type="ECO:0000256" key="1">
    <source>
        <dbReference type="ARBA" id="ARBA00001974"/>
    </source>
</evidence>
<dbReference type="PANTHER" id="PTHR42716:SF2">
    <property type="entry name" value="L-ASPARTATE OXIDASE, CHLOROPLASTIC"/>
    <property type="match status" value="1"/>
</dbReference>
<dbReference type="PANTHER" id="PTHR42716">
    <property type="entry name" value="L-ASPARTATE OXIDASE"/>
    <property type="match status" value="1"/>
</dbReference>
<dbReference type="GO" id="GO:0008734">
    <property type="term" value="F:L-aspartate oxidase activity"/>
    <property type="evidence" value="ECO:0007669"/>
    <property type="project" value="UniProtKB-EC"/>
</dbReference>
<evidence type="ECO:0000259" key="14">
    <source>
        <dbReference type="Pfam" id="PF02910"/>
    </source>
</evidence>
<dbReference type="EMBL" id="JBBHLI010000002">
    <property type="protein sequence ID" value="MEK9500116.1"/>
    <property type="molecule type" value="Genomic_DNA"/>
</dbReference>
<evidence type="ECO:0000256" key="4">
    <source>
        <dbReference type="ARBA" id="ARBA00012173"/>
    </source>
</evidence>
<evidence type="ECO:0000256" key="5">
    <source>
        <dbReference type="ARBA" id="ARBA00022630"/>
    </source>
</evidence>
<keyword evidence="16" id="KW-1185">Reference proteome</keyword>
<evidence type="ECO:0000256" key="8">
    <source>
        <dbReference type="ARBA" id="ARBA00023002"/>
    </source>
</evidence>
<dbReference type="InterPro" id="IPR027477">
    <property type="entry name" value="Succ_DH/fumarate_Rdtase_cat_sf"/>
</dbReference>
<comment type="cofactor">
    <cofactor evidence="1 11">
        <name>FAD</name>
        <dbReference type="ChEBI" id="CHEBI:57692"/>
    </cofactor>
</comment>
<dbReference type="EC" id="1.4.3.16" evidence="4 10"/>
<protein>
    <recommendedName>
        <fullName evidence="4 10">L-aspartate oxidase</fullName>
        <ecNumber evidence="4 10">1.4.3.16</ecNumber>
    </recommendedName>
</protein>
<proteinExistence type="inferred from homology"/>
<comment type="similarity">
    <text evidence="3 11">Belongs to the FAD-dependent oxidoreductase 2 family. NadB subfamily.</text>
</comment>
<comment type="pathway">
    <text evidence="2 11">Cofactor biosynthesis; NAD(+) biosynthesis; iminoaspartate from L-aspartate (oxidase route): step 1/1.</text>
</comment>
<dbReference type="PRINTS" id="PR00368">
    <property type="entry name" value="FADPNR"/>
</dbReference>
<keyword evidence="6 11" id="KW-0662">Pyridine nucleotide biosynthesis</keyword>
<evidence type="ECO:0000256" key="6">
    <source>
        <dbReference type="ARBA" id="ARBA00022642"/>
    </source>
</evidence>
<dbReference type="InterPro" id="IPR037099">
    <property type="entry name" value="Fum_R/Succ_DH_flav-like_C_sf"/>
</dbReference>
<dbReference type="Gene3D" id="3.90.700.10">
    <property type="entry name" value="Succinate dehydrogenase/fumarate reductase flavoprotein, catalytic domain"/>
    <property type="match status" value="1"/>
</dbReference>
<comment type="caution">
    <text evidence="15">The sequence shown here is derived from an EMBL/GenBank/DDBJ whole genome shotgun (WGS) entry which is preliminary data.</text>
</comment>
<dbReference type="Pfam" id="PF00890">
    <property type="entry name" value="FAD_binding_2"/>
    <property type="match status" value="1"/>
</dbReference>
<dbReference type="Proteomes" id="UP001484239">
    <property type="component" value="Unassembled WGS sequence"/>
</dbReference>
<dbReference type="InterPro" id="IPR015939">
    <property type="entry name" value="Fum_Rdtase/Succ_DH_flav-like_C"/>
</dbReference>
<evidence type="ECO:0000256" key="10">
    <source>
        <dbReference type="NCBIfam" id="TIGR00551"/>
    </source>
</evidence>
<keyword evidence="8 11" id="KW-0560">Oxidoreductase</keyword>
<dbReference type="InterPro" id="IPR036188">
    <property type="entry name" value="FAD/NAD-bd_sf"/>
</dbReference>
<evidence type="ECO:0000256" key="11">
    <source>
        <dbReference type="RuleBase" id="RU362049"/>
    </source>
</evidence>
<dbReference type="RefSeq" id="WP_405275550.1">
    <property type="nucleotide sequence ID" value="NZ_JBBHLI010000002.1"/>
</dbReference>
<sequence length="537" mass="56865">MIAPSSSASPPPDADVVVVGSGIAGLTFALRMARGASVLLLTKKHRAESNTNWARGGIAAVVGSDDDPALHVADTLVAGAGLCHGDVVARIVAEGPARIGDLAAWGTGFHRDGDRFSLGREGGHSRRRIVHAGDRTGRAIETALLDRASARGLAILEDHRVIDLVVEDDGEGPVVRGVRVVDDAGGEERTVRAHTVFLATGGCGRVYRHTTNPAIATGDGVAMAFRAGARIANMEFVQFHPTALHPTEDPAFLISEALRGEGAVLRRRDGSAFMDRHHPLGSLAPRDIVARAIAGELADSTDDHVMLDVTGIPPELRRDRFASTLDGCRERGVDPEVRGIPVVPAAHYVCGGVWTDESGRTSIEGLMAAGEVACTGLHGANRLASNSLLEAVVMAHRAAVVLADDFRREGRWSDHPEPPSGDDAAPSDPGAAPPRPAGTAVDDADREIAALRTLMWEKAGIVRSVAGLEEAREELAPIARTAPSPELRNLATAGRLIVECALRRRESRGLHYLSDHPWRDNERHLADTTLSLAEVTP</sequence>
<keyword evidence="7 11" id="KW-0274">FAD</keyword>
<comment type="catalytic activity">
    <reaction evidence="9">
        <text>L-aspartate + O2 = iminosuccinate + H2O2</text>
        <dbReference type="Rhea" id="RHEA:25876"/>
        <dbReference type="ChEBI" id="CHEBI:15379"/>
        <dbReference type="ChEBI" id="CHEBI:16240"/>
        <dbReference type="ChEBI" id="CHEBI:29991"/>
        <dbReference type="ChEBI" id="CHEBI:77875"/>
        <dbReference type="EC" id="1.4.3.16"/>
    </reaction>
    <physiologicalReaction direction="left-to-right" evidence="9">
        <dbReference type="Rhea" id="RHEA:25877"/>
    </physiologicalReaction>
</comment>
<keyword evidence="5 11" id="KW-0285">Flavoprotein</keyword>
<dbReference type="NCBIfam" id="TIGR00551">
    <property type="entry name" value="nadB"/>
    <property type="match status" value="1"/>
</dbReference>
<feature type="domain" description="FAD-dependent oxidoreductase 2 FAD-binding" evidence="13">
    <location>
        <begin position="15"/>
        <end position="388"/>
    </location>
</feature>
<dbReference type="InterPro" id="IPR003953">
    <property type="entry name" value="FAD-dep_OxRdtase_2_FAD-bd"/>
</dbReference>
<evidence type="ECO:0000256" key="7">
    <source>
        <dbReference type="ARBA" id="ARBA00022827"/>
    </source>
</evidence>
<feature type="region of interest" description="Disordered" evidence="12">
    <location>
        <begin position="410"/>
        <end position="441"/>
    </location>
</feature>
<evidence type="ECO:0000256" key="9">
    <source>
        <dbReference type="ARBA" id="ARBA00048305"/>
    </source>
</evidence>
<accession>A0ABU9E5T8</accession>